<feature type="compositionally biased region" description="Gly residues" evidence="1">
    <location>
        <begin position="30"/>
        <end position="39"/>
    </location>
</feature>
<evidence type="ECO:0000256" key="1">
    <source>
        <dbReference type="SAM" id="MobiDB-lite"/>
    </source>
</evidence>
<dbReference type="Gramene" id="OPUNC10G03440.1">
    <property type="protein sequence ID" value="OPUNC10G03440.1"/>
    <property type="gene ID" value="OPUNC10G03440"/>
</dbReference>
<dbReference type="Proteomes" id="UP000026962">
    <property type="component" value="Chromosome 10"/>
</dbReference>
<dbReference type="HOGENOM" id="CLU_1386157_0_0_1"/>
<accession>A0A0E0M5Z3</accession>
<name>A0A0E0M5Z3_ORYPU</name>
<evidence type="ECO:0000313" key="3">
    <source>
        <dbReference type="Proteomes" id="UP000026962"/>
    </source>
</evidence>
<dbReference type="AlphaFoldDB" id="A0A0E0M5Z3"/>
<reference evidence="2" key="2">
    <citation type="submission" date="2018-05" db="EMBL/GenBank/DDBJ databases">
        <title>OpunRS2 (Oryza punctata Reference Sequence Version 2).</title>
        <authorList>
            <person name="Zhang J."/>
            <person name="Kudrna D."/>
            <person name="Lee S."/>
            <person name="Talag J."/>
            <person name="Welchert J."/>
            <person name="Wing R.A."/>
        </authorList>
    </citation>
    <scope>NUCLEOTIDE SEQUENCE [LARGE SCALE GENOMIC DNA]</scope>
</reference>
<proteinExistence type="predicted"/>
<protein>
    <submittedName>
        <fullName evidence="2">Uncharacterized protein</fullName>
    </submittedName>
</protein>
<dbReference type="EnsemblPlants" id="OPUNC10G03440.1">
    <property type="protein sequence ID" value="OPUNC10G03440.1"/>
    <property type="gene ID" value="OPUNC10G03440"/>
</dbReference>
<keyword evidence="3" id="KW-1185">Reference proteome</keyword>
<sequence length="197" mass="20920">MRTIGFSFPKDASCKIGKIKAATKSSSSTYGGGSGGGSAGSVLRRRQQHRHEAAPSGEAELSKDTCAGRSLSDMTTASLAHPSTELGGSKLKLYSTSSGLASIRLRSARPKETAPFALATNENTYEGGGDWMDDPLAVAGGAKPPTRGRHRMLQLICNDSCAITFVSIVPWPLAAHIDHLANLPKRWPKLARKNTMR</sequence>
<organism evidence="2">
    <name type="scientific">Oryza punctata</name>
    <name type="common">Red rice</name>
    <dbReference type="NCBI Taxonomy" id="4537"/>
    <lineage>
        <taxon>Eukaryota</taxon>
        <taxon>Viridiplantae</taxon>
        <taxon>Streptophyta</taxon>
        <taxon>Embryophyta</taxon>
        <taxon>Tracheophyta</taxon>
        <taxon>Spermatophyta</taxon>
        <taxon>Magnoliopsida</taxon>
        <taxon>Liliopsida</taxon>
        <taxon>Poales</taxon>
        <taxon>Poaceae</taxon>
        <taxon>BOP clade</taxon>
        <taxon>Oryzoideae</taxon>
        <taxon>Oryzeae</taxon>
        <taxon>Oryzinae</taxon>
        <taxon>Oryza</taxon>
    </lineage>
</organism>
<feature type="region of interest" description="Disordered" evidence="1">
    <location>
        <begin position="24"/>
        <end position="64"/>
    </location>
</feature>
<reference evidence="2" key="1">
    <citation type="submission" date="2015-04" db="UniProtKB">
        <authorList>
            <consortium name="EnsemblPlants"/>
        </authorList>
    </citation>
    <scope>IDENTIFICATION</scope>
</reference>
<evidence type="ECO:0000313" key="2">
    <source>
        <dbReference type="EnsemblPlants" id="OPUNC10G03440.1"/>
    </source>
</evidence>